<reference evidence="2" key="1">
    <citation type="submission" date="2005-09" db="EMBL/GenBank/DDBJ databases">
        <authorList>
            <person name="Mural R.J."/>
            <person name="Li P.W."/>
            <person name="Adams M.D."/>
            <person name="Amanatides P.G."/>
            <person name="Baden-Tillson H."/>
            <person name="Barnstead M."/>
            <person name="Chin S.H."/>
            <person name="Dew I."/>
            <person name="Evans C.A."/>
            <person name="Ferriera S."/>
            <person name="Flanigan M."/>
            <person name="Fosler C."/>
            <person name="Glodek A."/>
            <person name="Gu Z."/>
            <person name="Holt R.A."/>
            <person name="Jennings D."/>
            <person name="Kraft C.L."/>
            <person name="Lu F."/>
            <person name="Nguyen T."/>
            <person name="Nusskern D.R."/>
            <person name="Pfannkoch C.M."/>
            <person name="Sitter C."/>
            <person name="Sutton G.G."/>
            <person name="Venter J.C."/>
            <person name="Wang Z."/>
            <person name="Woodage T."/>
            <person name="Zheng X.H."/>
            <person name="Zhong F."/>
        </authorList>
    </citation>
    <scope>NUCLEOTIDE SEQUENCE [LARGE SCALE GENOMIC DNA]</scope>
    <source>
        <strain>BN</strain>
        <strain evidence="2">Sprague-Dawley</strain>
    </source>
</reference>
<evidence type="ECO:0000313" key="1">
    <source>
        <dbReference type="EMBL" id="EDM11841.1"/>
    </source>
</evidence>
<proteinExistence type="predicted"/>
<protein>
    <submittedName>
        <fullName evidence="1">RCG47425</fullName>
    </submittedName>
</protein>
<evidence type="ECO:0000313" key="2">
    <source>
        <dbReference type="Proteomes" id="UP000234681"/>
    </source>
</evidence>
<dbReference type="Proteomes" id="UP000234681">
    <property type="component" value="Chromosome 1"/>
</dbReference>
<name>A6HXB0_RAT</name>
<accession>A6HXB0</accession>
<gene>
    <name evidence="1" type="ORF">rCG_47425</name>
</gene>
<dbReference type="AlphaFoldDB" id="A6HXB0"/>
<sequence length="87" mass="9509">MPALRRWDRLVISKPSSTISSLGAPSPLLEPVGGYSWLSDLTSCLLQRVTVTLRIWTCAQEKVRKGGKCSPYEGNKQSCTEIAKISG</sequence>
<dbReference type="EMBL" id="CH473953">
    <property type="protein sequence ID" value="EDM11841.1"/>
    <property type="molecule type" value="Genomic_DNA"/>
</dbReference>
<organism evidence="1 2">
    <name type="scientific">Rattus norvegicus</name>
    <name type="common">Rat</name>
    <dbReference type="NCBI Taxonomy" id="10116"/>
    <lineage>
        <taxon>Eukaryota</taxon>
        <taxon>Metazoa</taxon>
        <taxon>Chordata</taxon>
        <taxon>Craniata</taxon>
        <taxon>Vertebrata</taxon>
        <taxon>Euteleostomi</taxon>
        <taxon>Mammalia</taxon>
        <taxon>Eutheria</taxon>
        <taxon>Euarchontoglires</taxon>
        <taxon>Glires</taxon>
        <taxon>Rodentia</taxon>
        <taxon>Myomorpha</taxon>
        <taxon>Muroidea</taxon>
        <taxon>Muridae</taxon>
        <taxon>Murinae</taxon>
        <taxon>Rattus</taxon>
    </lineage>
</organism>